<gene>
    <name evidence="1" type="ORF">SBORM_0053</name>
</gene>
<geneLocation type="mitochondrion" evidence="1"/>
<name>A0A088CAP6_9HELO</name>
<protein>
    <submittedName>
        <fullName evidence="1">Uncharacterized protein</fullName>
    </submittedName>
</protein>
<reference evidence="1" key="1">
    <citation type="journal article" date="2014" name="PLoS ONE">
        <title>The 203 kbp Mitochondrial Genome of the Phytopathogenic Fungus Sclerotinia borealis Reveals Multiple Invasions of Introns and Genomic Duplications.</title>
        <authorList>
            <person name="Mardanov A.V."/>
            <person name="Beletsky A.V."/>
            <person name="Kadnikov V.V."/>
            <person name="Ignatov A.N."/>
            <person name="Ravin N.V."/>
        </authorList>
    </citation>
    <scope>NUCLEOTIDE SEQUENCE</scope>
    <source>
        <strain evidence="1">F-4128</strain>
    </source>
</reference>
<proteinExistence type="predicted"/>
<accession>A0A088CAP6</accession>
<keyword evidence="1" id="KW-0496">Mitochondrion</keyword>
<dbReference type="RefSeq" id="YP_009072370.1">
    <property type="nucleotide sequence ID" value="NC_025200.1"/>
</dbReference>
<dbReference type="GeneID" id="20498008"/>
<evidence type="ECO:0000313" key="1">
    <source>
        <dbReference type="EMBL" id="AHX83020.1"/>
    </source>
</evidence>
<dbReference type="AlphaFoldDB" id="A0A088CAP6"/>
<sequence length="107" mass="12208">MLSASASASASLPSHCYKFPLGFFSSSPHFSPGGKGISQIISVRVRYYSHYTFSPSSTALSLKDSKKIKSLKFSRDYGVFILKILRVFRKIYIFLKNYLKMLTRVFY</sequence>
<dbReference type="EMBL" id="KJ434027">
    <property type="protein sequence ID" value="AHX83020.1"/>
    <property type="molecule type" value="Genomic_DNA"/>
</dbReference>
<organism evidence="1">
    <name type="scientific">Sclerotinia borealis</name>
    <dbReference type="NCBI Taxonomy" id="77105"/>
    <lineage>
        <taxon>Eukaryota</taxon>
        <taxon>Fungi</taxon>
        <taxon>Dikarya</taxon>
        <taxon>Ascomycota</taxon>
        <taxon>Pezizomycotina</taxon>
        <taxon>Leotiomycetes</taxon>
        <taxon>Helotiales</taxon>
        <taxon>Sclerotiniaceae</taxon>
        <taxon>Sclerotinia</taxon>
    </lineage>
</organism>